<sequence length="119" mass="12815">MNGRKPVKLGQSRAWCGLQGTANGQAARMDGHAQRQDQPDKTSQTRPARQDTQTGRRRLGVMPSVMKSDRPAGGATQAGRPEQVPERQKLGDEWVGATSDPKEQDKPARGTADGGSLRP</sequence>
<feature type="compositionally biased region" description="Polar residues" evidence="1">
    <location>
        <begin position="41"/>
        <end position="53"/>
    </location>
</feature>
<organism evidence="2 3">
    <name type="scientific">Aspergillus ellipticus CBS 707.79</name>
    <dbReference type="NCBI Taxonomy" id="1448320"/>
    <lineage>
        <taxon>Eukaryota</taxon>
        <taxon>Fungi</taxon>
        <taxon>Dikarya</taxon>
        <taxon>Ascomycota</taxon>
        <taxon>Pezizomycotina</taxon>
        <taxon>Eurotiomycetes</taxon>
        <taxon>Eurotiomycetidae</taxon>
        <taxon>Eurotiales</taxon>
        <taxon>Aspergillaceae</taxon>
        <taxon>Aspergillus</taxon>
        <taxon>Aspergillus subgen. Circumdati</taxon>
    </lineage>
</organism>
<evidence type="ECO:0000313" key="3">
    <source>
        <dbReference type="Proteomes" id="UP000247810"/>
    </source>
</evidence>
<dbReference type="VEuPathDB" id="FungiDB:BO71DRAFT_393752"/>
<name>A0A319DV24_9EURO</name>
<reference evidence="2 3" key="1">
    <citation type="submission" date="2018-02" db="EMBL/GenBank/DDBJ databases">
        <title>The genomes of Aspergillus section Nigri reveals drivers in fungal speciation.</title>
        <authorList>
            <consortium name="DOE Joint Genome Institute"/>
            <person name="Vesth T.C."/>
            <person name="Nybo J."/>
            <person name="Theobald S."/>
            <person name="Brandl J."/>
            <person name="Frisvad J.C."/>
            <person name="Nielsen K.F."/>
            <person name="Lyhne E.K."/>
            <person name="Kogle M.E."/>
            <person name="Kuo A."/>
            <person name="Riley R."/>
            <person name="Clum A."/>
            <person name="Nolan M."/>
            <person name="Lipzen A."/>
            <person name="Salamov A."/>
            <person name="Henrissat B."/>
            <person name="Wiebenga A."/>
            <person name="De vries R.P."/>
            <person name="Grigoriev I.V."/>
            <person name="Mortensen U.H."/>
            <person name="Andersen M.R."/>
            <person name="Baker S.E."/>
        </authorList>
    </citation>
    <scope>NUCLEOTIDE SEQUENCE [LARGE SCALE GENOMIC DNA]</scope>
    <source>
        <strain evidence="2 3">CBS 707.79</strain>
    </source>
</reference>
<dbReference type="AlphaFoldDB" id="A0A319DV24"/>
<keyword evidence="3" id="KW-1185">Reference proteome</keyword>
<gene>
    <name evidence="2" type="ORF">BO71DRAFT_393752</name>
</gene>
<evidence type="ECO:0000313" key="2">
    <source>
        <dbReference type="EMBL" id="PYI00125.1"/>
    </source>
</evidence>
<feature type="region of interest" description="Disordered" evidence="1">
    <location>
        <begin position="1"/>
        <end position="119"/>
    </location>
</feature>
<feature type="compositionally biased region" description="Basic and acidic residues" evidence="1">
    <location>
        <begin position="83"/>
        <end position="92"/>
    </location>
</feature>
<dbReference type="EMBL" id="KZ825797">
    <property type="protein sequence ID" value="PYI00125.1"/>
    <property type="molecule type" value="Genomic_DNA"/>
</dbReference>
<evidence type="ECO:0000256" key="1">
    <source>
        <dbReference type="SAM" id="MobiDB-lite"/>
    </source>
</evidence>
<accession>A0A319DV24</accession>
<proteinExistence type="predicted"/>
<feature type="compositionally biased region" description="Basic and acidic residues" evidence="1">
    <location>
        <begin position="29"/>
        <end position="40"/>
    </location>
</feature>
<dbReference type="Proteomes" id="UP000247810">
    <property type="component" value="Unassembled WGS sequence"/>
</dbReference>
<protein>
    <submittedName>
        <fullName evidence="2">Uncharacterized protein</fullName>
    </submittedName>
</protein>